<protein>
    <submittedName>
        <fullName evidence="1">Uncharacterized protein</fullName>
    </submittedName>
</protein>
<dbReference type="OrthoDB" id="4500473at2759"/>
<reference evidence="1 2" key="1">
    <citation type="submission" date="2016-03" db="EMBL/GenBank/DDBJ databases">
        <authorList>
            <person name="Ploux O."/>
        </authorList>
    </citation>
    <scope>NUCLEOTIDE SEQUENCE [LARGE SCALE GENOMIC DNA]</scope>
    <source>
        <strain evidence="1 2">UAMH 11012</strain>
    </source>
</reference>
<sequence>MPSHKRSWILVKGCEYNPNRSLSLGQIFADPFELSFPLLPDGPLPIPPASLESSYQNSVTESFSSHLSMSFRTWAEIDLLPVKGDAGGHRQVSKSLSWHFDRLEGQIFVPRLADVIEAMKADEIVSQIRRSKFNFRKRLYMVTGVRIARGARTAGKGSVSVGAHAKLGADLAAVGGPLATVGVDGSITNTTSNARSFKDASDFVYAYRLCEVYYGKEVYLKPYTNGETFGLKNRGGEHEDSEMMDDDDTEDVVEGDQILVEGISSSDYAGNGELCKIPVSETCEEDYYILG</sequence>
<name>A0A1L7XVQ8_9HELO</name>
<dbReference type="Proteomes" id="UP000184330">
    <property type="component" value="Unassembled WGS sequence"/>
</dbReference>
<organism evidence="1 2">
    <name type="scientific">Phialocephala subalpina</name>
    <dbReference type="NCBI Taxonomy" id="576137"/>
    <lineage>
        <taxon>Eukaryota</taxon>
        <taxon>Fungi</taxon>
        <taxon>Dikarya</taxon>
        <taxon>Ascomycota</taxon>
        <taxon>Pezizomycotina</taxon>
        <taxon>Leotiomycetes</taxon>
        <taxon>Helotiales</taxon>
        <taxon>Mollisiaceae</taxon>
        <taxon>Phialocephala</taxon>
        <taxon>Phialocephala fortinii species complex</taxon>
    </lineage>
</organism>
<accession>A0A1L7XVQ8</accession>
<gene>
    <name evidence="1" type="ORF">PAC_19023</name>
</gene>
<keyword evidence="2" id="KW-1185">Reference proteome</keyword>
<evidence type="ECO:0000313" key="1">
    <source>
        <dbReference type="EMBL" id="CZR69123.1"/>
    </source>
</evidence>
<proteinExistence type="predicted"/>
<evidence type="ECO:0000313" key="2">
    <source>
        <dbReference type="Proteomes" id="UP000184330"/>
    </source>
</evidence>
<dbReference type="EMBL" id="FJOG01000065">
    <property type="protein sequence ID" value="CZR69123.1"/>
    <property type="molecule type" value="Genomic_DNA"/>
</dbReference>
<dbReference type="AlphaFoldDB" id="A0A1L7XVQ8"/>